<evidence type="ECO:0000256" key="2">
    <source>
        <dbReference type="SAM" id="MobiDB-lite"/>
    </source>
</evidence>
<feature type="compositionally biased region" description="Basic and acidic residues" evidence="2">
    <location>
        <begin position="457"/>
        <end position="473"/>
    </location>
</feature>
<dbReference type="InterPro" id="IPR002711">
    <property type="entry name" value="HNH"/>
</dbReference>
<dbReference type="EMBL" id="FNOK01000001">
    <property type="protein sequence ID" value="SDW13237.1"/>
    <property type="molecule type" value="Genomic_DNA"/>
</dbReference>
<dbReference type="SMART" id="SM00507">
    <property type="entry name" value="HNHc"/>
    <property type="match status" value="1"/>
</dbReference>
<feature type="compositionally biased region" description="Basic and acidic residues" evidence="2">
    <location>
        <begin position="250"/>
        <end position="259"/>
    </location>
</feature>
<evidence type="ECO:0000256" key="1">
    <source>
        <dbReference type="ARBA" id="ARBA00023450"/>
    </source>
</evidence>
<dbReference type="GO" id="GO:0008270">
    <property type="term" value="F:zinc ion binding"/>
    <property type="evidence" value="ECO:0007669"/>
    <property type="project" value="InterPro"/>
</dbReference>
<keyword evidence="5" id="KW-1185">Reference proteome</keyword>
<gene>
    <name evidence="4" type="ORF">SAMN05216215_1001258</name>
</gene>
<sequence length="473" mass="50946">MTPLLHTSGLALGLSADVAASSAGAVAPAVSAAVAGGSLVVRSAESYSDAELVGGIAEIEQAIRAARMEQLRLIAEAERRRLFVEQGARSMSVWLQGLLNVDSHDAKTRIRVAGDVQEADSEGGAQLPDLPATAAALAEGSIGLEHAKVISKCKQNLLESSRDHDLAKVEAILADHATRMCPRDLAKLADRIRYLLDQDGARRDEEAQHEARELHYATARDGMLVIKARLDRETGAKFVEAIRPLSAPRPETDGEKDPRTAGQRNADGFAAMVDIVLDSDQMPRTGGQRPHLNVTIDFDDLKRTLLKAADEGMPGTLGATEQSITAENIRRIACDCEVLPTALGGDSLPLDVGMSQRTAPTHIRAALLHRDGACAFPGCDRPPGTPQAHHIVHWADGGPTEINNMVMTCAHHHRVIHNQHWKIEMQDSRPVFIPPTSVDRSRTPRPGGKALPAAYRDNLRDLIPKPRDPEGAP</sequence>
<reference evidence="5" key="1">
    <citation type="submission" date="2016-10" db="EMBL/GenBank/DDBJ databases">
        <authorList>
            <person name="Varghese N."/>
            <person name="Submissions S."/>
        </authorList>
    </citation>
    <scope>NUCLEOTIDE SEQUENCE [LARGE SCALE GENOMIC DNA]</scope>
    <source>
        <strain evidence="5">CGMCC 4.3530</strain>
    </source>
</reference>
<keyword evidence="4" id="KW-0378">Hydrolase</keyword>
<evidence type="ECO:0000259" key="3">
    <source>
        <dbReference type="SMART" id="SM00507"/>
    </source>
</evidence>
<evidence type="ECO:0000313" key="4">
    <source>
        <dbReference type="EMBL" id="SDW13237.1"/>
    </source>
</evidence>
<dbReference type="AlphaFoldDB" id="A0A1H2R1H0"/>
<dbReference type="InterPro" id="IPR003870">
    <property type="entry name" value="DUF222"/>
</dbReference>
<feature type="region of interest" description="Disordered" evidence="2">
    <location>
        <begin position="244"/>
        <end position="263"/>
    </location>
</feature>
<feature type="region of interest" description="Disordered" evidence="2">
    <location>
        <begin position="435"/>
        <end position="473"/>
    </location>
</feature>
<protein>
    <submittedName>
        <fullName evidence="4">HNH endonuclease</fullName>
    </submittedName>
</protein>
<dbReference type="CDD" id="cd00085">
    <property type="entry name" value="HNHc"/>
    <property type="match status" value="1"/>
</dbReference>
<name>A0A1H2R1H0_9PSEU</name>
<proteinExistence type="inferred from homology"/>
<dbReference type="InterPro" id="IPR003615">
    <property type="entry name" value="HNH_nuc"/>
</dbReference>
<dbReference type="Gene3D" id="1.10.30.50">
    <property type="match status" value="1"/>
</dbReference>
<evidence type="ECO:0000313" key="5">
    <source>
        <dbReference type="Proteomes" id="UP000199529"/>
    </source>
</evidence>
<organism evidence="4 5">
    <name type="scientific">Saccharopolyspora shandongensis</name>
    <dbReference type="NCBI Taxonomy" id="418495"/>
    <lineage>
        <taxon>Bacteria</taxon>
        <taxon>Bacillati</taxon>
        <taxon>Actinomycetota</taxon>
        <taxon>Actinomycetes</taxon>
        <taxon>Pseudonocardiales</taxon>
        <taxon>Pseudonocardiaceae</taxon>
        <taxon>Saccharopolyspora</taxon>
    </lineage>
</organism>
<dbReference type="STRING" id="418495.SAMN05216215_1001258"/>
<keyword evidence="4" id="KW-0540">Nuclease</keyword>
<dbReference type="Proteomes" id="UP000199529">
    <property type="component" value="Unassembled WGS sequence"/>
</dbReference>
<dbReference type="GO" id="GO:0004519">
    <property type="term" value="F:endonuclease activity"/>
    <property type="evidence" value="ECO:0007669"/>
    <property type="project" value="UniProtKB-KW"/>
</dbReference>
<comment type="similarity">
    <text evidence="1">Belongs to the Rv1128c/1148c/1588c/1702c/1945/3466 family.</text>
</comment>
<dbReference type="Pfam" id="PF02720">
    <property type="entry name" value="DUF222"/>
    <property type="match status" value="1"/>
</dbReference>
<dbReference type="Pfam" id="PF01844">
    <property type="entry name" value="HNH"/>
    <property type="match status" value="1"/>
</dbReference>
<keyword evidence="4" id="KW-0255">Endonuclease</keyword>
<feature type="domain" description="HNH nuclease" evidence="3">
    <location>
        <begin position="362"/>
        <end position="414"/>
    </location>
</feature>
<dbReference type="OrthoDB" id="3656171at2"/>
<dbReference type="GO" id="GO:0003676">
    <property type="term" value="F:nucleic acid binding"/>
    <property type="evidence" value="ECO:0007669"/>
    <property type="project" value="InterPro"/>
</dbReference>
<accession>A0A1H2R1H0</accession>